<comment type="caution">
    <text evidence="21">The sequence shown here is derived from an EMBL/GenBank/DDBJ whole genome shotgun (WGS) entry which is preliminary data.</text>
</comment>
<evidence type="ECO:0000259" key="19">
    <source>
        <dbReference type="PROSITE" id="PS51194"/>
    </source>
</evidence>
<dbReference type="SMART" id="SM00957">
    <property type="entry name" value="SecA_DEAD"/>
    <property type="match status" value="1"/>
</dbReference>
<dbReference type="SUPFAM" id="SSF81886">
    <property type="entry name" value="Helical scaffold and wing domains of SecA"/>
    <property type="match status" value="1"/>
</dbReference>
<feature type="binding site" evidence="16">
    <location>
        <begin position="105"/>
        <end position="109"/>
    </location>
    <ligand>
        <name>ATP</name>
        <dbReference type="ChEBI" id="CHEBI:30616"/>
    </ligand>
</feature>
<keyword evidence="11 16" id="KW-0067">ATP-binding</keyword>
<dbReference type="NCBIfam" id="NF009538">
    <property type="entry name" value="PRK12904.1"/>
    <property type="match status" value="1"/>
</dbReference>
<keyword evidence="10" id="KW-0862">Zinc</keyword>
<dbReference type="RefSeq" id="WP_061874108.1">
    <property type="nucleotide sequence ID" value="NZ_JADWNO010000006.1"/>
</dbReference>
<name>A0ABS1AJ19_9GAMM</name>
<dbReference type="HAMAP" id="MF_01382">
    <property type="entry name" value="SecA"/>
    <property type="match status" value="1"/>
</dbReference>
<dbReference type="Pfam" id="PF01043">
    <property type="entry name" value="SecA_PP_bind"/>
    <property type="match status" value="1"/>
</dbReference>
<evidence type="ECO:0000259" key="18">
    <source>
        <dbReference type="PROSITE" id="PS51192"/>
    </source>
</evidence>
<dbReference type="Pfam" id="PF07517">
    <property type="entry name" value="SecA_DEAD"/>
    <property type="match status" value="1"/>
</dbReference>
<dbReference type="InterPro" id="IPR004027">
    <property type="entry name" value="SEC_C_motif"/>
</dbReference>
<comment type="catalytic activity">
    <reaction evidence="16">
        <text>ATP + H2O + cellular proteinSide 1 = ADP + phosphate + cellular proteinSide 2.</text>
        <dbReference type="EC" id="7.4.2.8"/>
    </reaction>
</comment>
<feature type="domain" description="Helicase C-terminal" evidence="19">
    <location>
        <begin position="434"/>
        <end position="633"/>
    </location>
</feature>
<evidence type="ECO:0000256" key="13">
    <source>
        <dbReference type="ARBA" id="ARBA00022967"/>
    </source>
</evidence>
<dbReference type="Pfam" id="PF02810">
    <property type="entry name" value="SEC-C"/>
    <property type="match status" value="1"/>
</dbReference>
<evidence type="ECO:0000256" key="2">
    <source>
        <dbReference type="ARBA" id="ARBA00004170"/>
    </source>
</evidence>
<keyword evidence="22" id="KW-1185">Reference proteome</keyword>
<dbReference type="CDD" id="cd17928">
    <property type="entry name" value="DEXDc_SecA"/>
    <property type="match status" value="1"/>
</dbReference>
<dbReference type="InterPro" id="IPR011130">
    <property type="entry name" value="SecA_preprotein_X-link_dom"/>
</dbReference>
<feature type="domain" description="Helicase ATP-binding" evidence="18">
    <location>
        <begin position="89"/>
        <end position="247"/>
    </location>
</feature>
<evidence type="ECO:0000256" key="12">
    <source>
        <dbReference type="ARBA" id="ARBA00022927"/>
    </source>
</evidence>
<reference evidence="21 22" key="1">
    <citation type="submission" date="2020-11" db="EMBL/GenBank/DDBJ databases">
        <title>Enhanced detection system for hospital associated transmission using whole genome sequencing surveillance.</title>
        <authorList>
            <person name="Harrison L.H."/>
            <person name="Van Tyne D."/>
            <person name="Marsh J.W."/>
            <person name="Griffith M.P."/>
            <person name="Snyder D.J."/>
            <person name="Cooper V.S."/>
            <person name="Mustapha M."/>
        </authorList>
    </citation>
    <scope>NUCLEOTIDE SEQUENCE [LARGE SCALE GENOMIC DNA]</scope>
    <source>
        <strain evidence="21 22">ACIN00241</strain>
    </source>
</reference>
<keyword evidence="7" id="KW-0997">Cell inner membrane</keyword>
<protein>
    <recommendedName>
        <fullName evidence="16 17">Protein translocase subunit SecA</fullName>
        <ecNumber evidence="16">7.4.2.8</ecNumber>
    </recommendedName>
</protein>
<evidence type="ECO:0000313" key="21">
    <source>
        <dbReference type="EMBL" id="MBJ8437908.1"/>
    </source>
</evidence>
<dbReference type="EC" id="7.4.2.8" evidence="16"/>
<dbReference type="InterPro" id="IPR011116">
    <property type="entry name" value="SecA_Wing/Scaffold"/>
</dbReference>
<evidence type="ECO:0000256" key="16">
    <source>
        <dbReference type="HAMAP-Rule" id="MF_01382"/>
    </source>
</evidence>
<evidence type="ECO:0000256" key="7">
    <source>
        <dbReference type="ARBA" id="ARBA00022519"/>
    </source>
</evidence>
<dbReference type="InterPro" id="IPR027417">
    <property type="entry name" value="P-loop_NTPase"/>
</dbReference>
<dbReference type="PROSITE" id="PS51192">
    <property type="entry name" value="HELICASE_ATP_BIND_1"/>
    <property type="match status" value="1"/>
</dbReference>
<keyword evidence="8" id="KW-0479">Metal-binding</keyword>
<comment type="cofactor">
    <cofactor evidence="1">
        <name>Zn(2+)</name>
        <dbReference type="ChEBI" id="CHEBI:29105"/>
    </cofactor>
</comment>
<evidence type="ECO:0000313" key="22">
    <source>
        <dbReference type="Proteomes" id="UP000808699"/>
    </source>
</evidence>
<feature type="domain" description="SecA family profile" evidence="20">
    <location>
        <begin position="3"/>
        <end position="617"/>
    </location>
</feature>
<comment type="subcellular location">
    <subcellularLocation>
        <location evidence="16">Cell membrane</location>
        <topology evidence="16">Peripheral membrane protein</topology>
        <orientation evidence="16">Cytoplasmic side</orientation>
    </subcellularLocation>
    <subcellularLocation>
        <location evidence="16">Cytoplasm</location>
    </subcellularLocation>
    <subcellularLocation>
        <location evidence="2">Membrane</location>
        <topology evidence="2">Peripheral membrane protein</topology>
    </subcellularLocation>
    <text evidence="16">Distribution is 50-50.</text>
</comment>
<dbReference type="PROSITE" id="PS01312">
    <property type="entry name" value="SECA"/>
    <property type="match status" value="1"/>
</dbReference>
<dbReference type="PROSITE" id="PS51194">
    <property type="entry name" value="HELICASE_CTER"/>
    <property type="match status" value="1"/>
</dbReference>
<dbReference type="Gene3D" id="1.10.3060.10">
    <property type="entry name" value="Helical scaffold and wing domains of SecA"/>
    <property type="match status" value="1"/>
</dbReference>
<dbReference type="CDD" id="cd18803">
    <property type="entry name" value="SF2_C_secA"/>
    <property type="match status" value="1"/>
</dbReference>
<dbReference type="Pfam" id="PF07516">
    <property type="entry name" value="SecA_SW"/>
    <property type="match status" value="1"/>
</dbReference>
<dbReference type="PANTHER" id="PTHR30612">
    <property type="entry name" value="SECA INNER MEMBRANE COMPONENT OF SEC PROTEIN SECRETION SYSTEM"/>
    <property type="match status" value="1"/>
</dbReference>
<dbReference type="InterPro" id="IPR011115">
    <property type="entry name" value="SecA_DEAD"/>
</dbReference>
<evidence type="ECO:0000256" key="15">
    <source>
        <dbReference type="ARBA" id="ARBA00023136"/>
    </source>
</evidence>
<evidence type="ECO:0000256" key="9">
    <source>
        <dbReference type="ARBA" id="ARBA00022741"/>
    </source>
</evidence>
<evidence type="ECO:0000256" key="5">
    <source>
        <dbReference type="ARBA" id="ARBA00022475"/>
    </source>
</evidence>
<feature type="binding site" evidence="16">
    <location>
        <position position="87"/>
    </location>
    <ligand>
        <name>ATP</name>
        <dbReference type="ChEBI" id="CHEBI:30616"/>
    </ligand>
</feature>
<organism evidence="21 22">
    <name type="scientific">Acinetobacter lactucae</name>
    <dbReference type="NCBI Taxonomy" id="1785128"/>
    <lineage>
        <taxon>Bacteria</taxon>
        <taxon>Pseudomonadati</taxon>
        <taxon>Pseudomonadota</taxon>
        <taxon>Gammaproteobacteria</taxon>
        <taxon>Moraxellales</taxon>
        <taxon>Moraxellaceae</taxon>
        <taxon>Acinetobacter</taxon>
        <taxon>Acinetobacter calcoaceticus/baumannii complex</taxon>
    </lineage>
</organism>
<dbReference type="Gene3D" id="3.40.50.300">
    <property type="entry name" value="P-loop containing nucleotide triphosphate hydrolases"/>
    <property type="match status" value="2"/>
</dbReference>
<accession>A0ABS1AJ19</accession>
<dbReference type="InterPro" id="IPR014001">
    <property type="entry name" value="Helicase_ATP-bd"/>
</dbReference>
<feature type="binding site" evidence="16">
    <location>
        <position position="510"/>
    </location>
    <ligand>
        <name>ATP</name>
        <dbReference type="ChEBI" id="CHEBI:30616"/>
    </ligand>
</feature>
<evidence type="ECO:0000256" key="17">
    <source>
        <dbReference type="RuleBase" id="RU003874"/>
    </source>
</evidence>
<dbReference type="InterPro" id="IPR036670">
    <property type="entry name" value="SecA_X-link_sf"/>
</dbReference>
<dbReference type="Gene3D" id="3.90.1440.10">
    <property type="entry name" value="SecA, preprotein cross-linking domain"/>
    <property type="match status" value="1"/>
</dbReference>
<sequence length="906" mass="102436">MLASLIGGIFGTKNERELKRMRKIVEQINALEPTISALSDADLSAKTPEFKQRYNNGESLDKLLPEAFAVCREAAKRVMGMRHYDVQLIGGITLHEGKIAEMRTGEGKTLMGTLACYLNALSGQGVHVITVNDYLAQRDAELNRPLFEFLGLSIGTIYSMQGPSEKAEAYLADITYGTNNEFGFDYLRDNMVFSLAEKKQRGLHYAIIDEVDSILIDEARTPLIISGQSEDSSQLYAAINTIPPKLHPQKEEKVADGGHFWIDEKQRSVEMTEVGYEAVEQELIQMGLLAEGESLYSATNLNLVHHVSAAIRAHFLFQRDVHYIIHDGEVVIVDEHTGRTMPGRRWSEGLHQAVEAKEGLEIQPENQTLATTTFQNYFRLYKKLSGMTGTADTEAAEMKEIYGLDVVIIPTHRPMIRNDQNDLIYLNRNGKYNAIIQEIMNIRQQGVAPILIGTATIEASEILSSKLMQAGIHHEVLNAKQHEREADIIAQAGSPNAVTIATNMAGRGTDIILGGNWKAKLAKLENPTAEDEARLKAQWEQDHEDVLQAGGLHIIGSERHESRRIDNQLRGRAGRQGDPGVSRFYLSLEDDLMRIFAGDRVVGMMRAMGLKEDEAIEHKMVSRSIENAQRKVEARNFDIRKNLLKYDDVNNEQRKIIYSQRDEVLAENTLKEYVEEMHREVMQGMIANFIPPESIHDQWDVEGLENALRIDLGIELPIQEWLDQDRRLDEEGLVERISDEVIERYRQRRAQMGDESAAMLERHFVLNSLDRHWKDHLAAMDYLRQGIHLRGYAQKNPEQEYKKEAFNLFVNMLGIIKTDVVTDLSRVHIPTPEELAEMEAQQQQQAESMKLSFEHDDVDGLTGEVTLSQETMNESADQQAFPVPESRNAPCPCGSGLKYKQCHGKI</sequence>
<evidence type="ECO:0000256" key="14">
    <source>
        <dbReference type="ARBA" id="ARBA00023010"/>
    </source>
</evidence>
<dbReference type="InterPro" id="IPR020937">
    <property type="entry name" value="SecA_CS"/>
</dbReference>
<keyword evidence="4 16" id="KW-0813">Transport</keyword>
<dbReference type="InterPro" id="IPR036266">
    <property type="entry name" value="SecA_Wing/Scaffold_sf"/>
</dbReference>
<dbReference type="Proteomes" id="UP000808699">
    <property type="component" value="Unassembled WGS sequence"/>
</dbReference>
<dbReference type="SUPFAM" id="SSF52540">
    <property type="entry name" value="P-loop containing nucleoside triphosphate hydrolases"/>
    <property type="match status" value="2"/>
</dbReference>
<keyword evidence="15 16" id="KW-0472">Membrane</keyword>
<keyword evidence="14 16" id="KW-0811">Translocation</keyword>
<proteinExistence type="inferred from homology"/>
<dbReference type="PRINTS" id="PR00906">
    <property type="entry name" value="SECA"/>
</dbReference>
<comment type="subunit">
    <text evidence="16">Monomer and homodimer. Part of the essential Sec protein translocation apparatus which comprises SecA, SecYEG and auxiliary proteins SecDF-YajC and YidC.</text>
</comment>
<evidence type="ECO:0000256" key="1">
    <source>
        <dbReference type="ARBA" id="ARBA00001947"/>
    </source>
</evidence>
<keyword evidence="9 16" id="KW-0547">Nucleotide-binding</keyword>
<evidence type="ECO:0000259" key="20">
    <source>
        <dbReference type="PROSITE" id="PS51196"/>
    </source>
</evidence>
<dbReference type="SMART" id="SM00958">
    <property type="entry name" value="SecA_PP_bind"/>
    <property type="match status" value="1"/>
</dbReference>
<evidence type="ECO:0000256" key="4">
    <source>
        <dbReference type="ARBA" id="ARBA00022448"/>
    </source>
</evidence>
<keyword evidence="6 16" id="KW-0963">Cytoplasm</keyword>
<evidence type="ECO:0000256" key="3">
    <source>
        <dbReference type="ARBA" id="ARBA00007650"/>
    </source>
</evidence>
<gene>
    <name evidence="16 21" type="primary">secA</name>
    <name evidence="21" type="ORF">I6M64_11320</name>
</gene>
<dbReference type="InterPro" id="IPR044722">
    <property type="entry name" value="SecA_SF2_C"/>
</dbReference>
<keyword evidence="5 16" id="KW-1003">Cell membrane</keyword>
<dbReference type="NCBIfam" id="TIGR00963">
    <property type="entry name" value="secA"/>
    <property type="match status" value="1"/>
</dbReference>
<comment type="similarity">
    <text evidence="3 16 17">Belongs to the SecA family.</text>
</comment>
<evidence type="ECO:0000256" key="11">
    <source>
        <dbReference type="ARBA" id="ARBA00022840"/>
    </source>
</evidence>
<dbReference type="PANTHER" id="PTHR30612:SF0">
    <property type="entry name" value="CHLOROPLAST PROTEIN-TRANSPORTING ATPASE"/>
    <property type="match status" value="1"/>
</dbReference>
<dbReference type="SUPFAM" id="SSF81767">
    <property type="entry name" value="Pre-protein crosslinking domain of SecA"/>
    <property type="match status" value="1"/>
</dbReference>
<dbReference type="InterPro" id="IPR001650">
    <property type="entry name" value="Helicase_C-like"/>
</dbReference>
<dbReference type="Pfam" id="PF21090">
    <property type="entry name" value="P-loop_SecA"/>
    <property type="match status" value="1"/>
</dbReference>
<evidence type="ECO:0000256" key="6">
    <source>
        <dbReference type="ARBA" id="ARBA00022490"/>
    </source>
</evidence>
<keyword evidence="12 16" id="KW-0653">Protein transport</keyword>
<evidence type="ECO:0000256" key="10">
    <source>
        <dbReference type="ARBA" id="ARBA00022833"/>
    </source>
</evidence>
<dbReference type="InterPro" id="IPR014018">
    <property type="entry name" value="SecA_motor_DEAD"/>
</dbReference>
<comment type="function">
    <text evidence="16">Part of the Sec protein translocase complex. Interacts with the SecYEG preprotein conducting channel. Has a central role in coupling the hydrolysis of ATP to the transfer of proteins into and across the cell membrane, serving both as a receptor for the preprotein-SecB complex and as an ATP-driven molecular motor driving the stepwise translocation of polypeptide chains across the membrane.</text>
</comment>
<dbReference type="InterPro" id="IPR000185">
    <property type="entry name" value="SecA"/>
</dbReference>
<evidence type="ECO:0000256" key="8">
    <source>
        <dbReference type="ARBA" id="ARBA00022723"/>
    </source>
</evidence>
<dbReference type="EMBL" id="JADWNO010000006">
    <property type="protein sequence ID" value="MBJ8437908.1"/>
    <property type="molecule type" value="Genomic_DNA"/>
</dbReference>
<keyword evidence="13 16" id="KW-1278">Translocase</keyword>
<dbReference type="PROSITE" id="PS51196">
    <property type="entry name" value="SECA_MOTOR_DEAD"/>
    <property type="match status" value="1"/>
</dbReference>